<evidence type="ECO:0000313" key="5">
    <source>
        <dbReference type="Proteomes" id="UP001498398"/>
    </source>
</evidence>
<name>A0ABR1JTF1_9AGAR</name>
<dbReference type="SUPFAM" id="SSF53032">
    <property type="entry name" value="tRNA-intron endonuclease catalytic domain-like"/>
    <property type="match status" value="1"/>
</dbReference>
<accession>A0ABR1JTF1</accession>
<dbReference type="InterPro" id="IPR036167">
    <property type="entry name" value="tRNA_intron_Endo_cat-like_sf"/>
</dbReference>
<dbReference type="InterPro" id="IPR011856">
    <property type="entry name" value="tRNA_endonuc-like_dom_sf"/>
</dbReference>
<dbReference type="Pfam" id="PF09631">
    <property type="entry name" value="Sen15"/>
    <property type="match status" value="1"/>
</dbReference>
<dbReference type="PANTHER" id="PTHR28582">
    <property type="entry name" value="TRNA-SPLICING ENDONUCLEASE SUBUNIT SEN15"/>
    <property type="match status" value="1"/>
</dbReference>
<comment type="caution">
    <text evidence="4">The sequence shown here is derived from an EMBL/GenBank/DDBJ whole genome shotgun (WGS) entry which is preliminary data.</text>
</comment>
<keyword evidence="2" id="KW-0819">tRNA processing</keyword>
<evidence type="ECO:0000256" key="2">
    <source>
        <dbReference type="ARBA" id="ARBA00022694"/>
    </source>
</evidence>
<evidence type="ECO:0000259" key="3">
    <source>
        <dbReference type="Pfam" id="PF09631"/>
    </source>
</evidence>
<evidence type="ECO:0000256" key="1">
    <source>
        <dbReference type="ARBA" id="ARBA00006091"/>
    </source>
</evidence>
<sequence length="125" mass="13831">MESHPSYPKLSILVQKYPLSAGSLFQTYNDLVLAQQWRDVQVTDLGETCKRASIQGKRPAHIAVDDVDTTLHVVPCSMSESISLGWISDVFKALSNPESLYLAIVTDDSSIVYYKLSPGIVKPFV</sequence>
<dbReference type="Proteomes" id="UP001498398">
    <property type="component" value="Unassembled WGS sequence"/>
</dbReference>
<dbReference type="Gene3D" id="3.40.1350.10">
    <property type="match status" value="1"/>
</dbReference>
<dbReference type="PANTHER" id="PTHR28582:SF1">
    <property type="entry name" value="TRNA-SPLICING ENDONUCLEASE SUBUNIT SEN15"/>
    <property type="match status" value="1"/>
</dbReference>
<comment type="similarity">
    <text evidence="1">Belongs to the SEN15 family.</text>
</comment>
<organism evidence="4 5">
    <name type="scientific">Marasmiellus scandens</name>
    <dbReference type="NCBI Taxonomy" id="2682957"/>
    <lineage>
        <taxon>Eukaryota</taxon>
        <taxon>Fungi</taxon>
        <taxon>Dikarya</taxon>
        <taxon>Basidiomycota</taxon>
        <taxon>Agaricomycotina</taxon>
        <taxon>Agaricomycetes</taxon>
        <taxon>Agaricomycetidae</taxon>
        <taxon>Agaricales</taxon>
        <taxon>Marasmiineae</taxon>
        <taxon>Omphalotaceae</taxon>
        <taxon>Marasmiellus</taxon>
    </lineage>
</organism>
<dbReference type="EMBL" id="JBANRG010000004">
    <property type="protein sequence ID" value="KAK7467144.1"/>
    <property type="molecule type" value="Genomic_DNA"/>
</dbReference>
<keyword evidence="5" id="KW-1185">Reference proteome</keyword>
<reference evidence="4 5" key="1">
    <citation type="submission" date="2024-01" db="EMBL/GenBank/DDBJ databases">
        <title>A draft genome for the cacao thread blight pathogen Marasmiellus scandens.</title>
        <authorList>
            <person name="Baruah I.K."/>
            <person name="Leung J."/>
            <person name="Bukari Y."/>
            <person name="Amoako-Attah I."/>
            <person name="Meinhardt L.W."/>
            <person name="Bailey B.A."/>
            <person name="Cohen S.P."/>
        </authorList>
    </citation>
    <scope>NUCLEOTIDE SEQUENCE [LARGE SCALE GENOMIC DNA]</scope>
    <source>
        <strain evidence="4 5">GH-19</strain>
    </source>
</reference>
<gene>
    <name evidence="4" type="ORF">VKT23_004203</name>
</gene>
<proteinExistence type="inferred from homology"/>
<protein>
    <recommendedName>
        <fullName evidence="3">tRNA-splicing endonuclease subunit Sen15 domain-containing protein</fullName>
    </recommendedName>
</protein>
<feature type="domain" description="tRNA-splicing endonuclease subunit Sen15" evidence="3">
    <location>
        <begin position="26"/>
        <end position="123"/>
    </location>
</feature>
<dbReference type="InterPro" id="IPR018593">
    <property type="entry name" value="tRNA-endonuc_su_Sen15"/>
</dbReference>
<evidence type="ECO:0000313" key="4">
    <source>
        <dbReference type="EMBL" id="KAK7467144.1"/>
    </source>
</evidence>